<feature type="domain" description="Kazal-like" evidence="5">
    <location>
        <begin position="129"/>
        <end position="179"/>
    </location>
</feature>
<dbReference type="GO" id="GO:0005576">
    <property type="term" value="C:extracellular region"/>
    <property type="evidence" value="ECO:0007669"/>
    <property type="project" value="TreeGrafter"/>
</dbReference>
<dbReference type="AlphaFoldDB" id="W4G8P9"/>
<keyword evidence="2" id="KW-0722">Serine protease inhibitor</keyword>
<protein>
    <recommendedName>
        <fullName evidence="5">Kazal-like domain-containing protein</fullName>
    </recommendedName>
</protein>
<sequence>MLVLLTVVLAFLIPASGQRPTIEECARAGGTCSREFNPICGSDGVTYSNPCLFRFAQCKKPSLTLHARGQCDATHLKQVECAGPRVCTRELDFVCGSDGVSYTNPCFFRFAQCDNPKLTLHAGGKCVTKEECAGPRVCTRELDYVCGSDGVSYINRCFFRFAQCDNPKLTLHSSWRCDAPRLANIITKVNAWGRLKSQGVSKTDTPDCAVY</sequence>
<organism evidence="6">
    <name type="scientific">Aphanomyces astaci</name>
    <name type="common">Crayfish plague agent</name>
    <dbReference type="NCBI Taxonomy" id="112090"/>
    <lineage>
        <taxon>Eukaryota</taxon>
        <taxon>Sar</taxon>
        <taxon>Stramenopiles</taxon>
        <taxon>Oomycota</taxon>
        <taxon>Saprolegniomycetes</taxon>
        <taxon>Saprolegniales</taxon>
        <taxon>Verrucalvaceae</taxon>
        <taxon>Aphanomyces</taxon>
    </lineage>
</organism>
<dbReference type="GeneID" id="20812196"/>
<evidence type="ECO:0000313" key="6">
    <source>
        <dbReference type="EMBL" id="ETV75338.1"/>
    </source>
</evidence>
<feature type="domain" description="Kazal-like" evidence="5">
    <location>
        <begin position="19"/>
        <end position="73"/>
    </location>
</feature>
<evidence type="ECO:0000256" key="4">
    <source>
        <dbReference type="SAM" id="SignalP"/>
    </source>
</evidence>
<accession>W4G8P9</accession>
<dbReference type="VEuPathDB" id="FungiDB:H257_10200"/>
<dbReference type="RefSeq" id="XP_009834972.1">
    <property type="nucleotide sequence ID" value="XM_009836670.1"/>
</dbReference>
<keyword evidence="3" id="KW-1015">Disulfide bond</keyword>
<evidence type="ECO:0000256" key="3">
    <source>
        <dbReference type="ARBA" id="ARBA00023157"/>
    </source>
</evidence>
<dbReference type="PANTHER" id="PTHR10913:SF45">
    <property type="entry name" value="FOLLISTATIN, ISOFORM A-RELATED"/>
    <property type="match status" value="1"/>
</dbReference>
<dbReference type="PROSITE" id="PS51465">
    <property type="entry name" value="KAZAL_2"/>
    <property type="match status" value="3"/>
</dbReference>
<dbReference type="Gene3D" id="3.30.60.30">
    <property type="match status" value="3"/>
</dbReference>
<dbReference type="InterPro" id="IPR050653">
    <property type="entry name" value="Prot_Inhib_GrowthFact_Antg"/>
</dbReference>
<proteinExistence type="predicted"/>
<dbReference type="Pfam" id="PF00050">
    <property type="entry name" value="Kazal_1"/>
    <property type="match status" value="2"/>
</dbReference>
<dbReference type="InterPro" id="IPR036058">
    <property type="entry name" value="Kazal_dom_sf"/>
</dbReference>
<dbReference type="PANTHER" id="PTHR10913">
    <property type="entry name" value="FOLLISTATIN-RELATED"/>
    <property type="match status" value="1"/>
</dbReference>
<gene>
    <name evidence="6" type="ORF">H257_10200</name>
</gene>
<name>W4G8P9_APHAT</name>
<feature type="domain" description="Kazal-like" evidence="5">
    <location>
        <begin position="75"/>
        <end position="128"/>
    </location>
</feature>
<dbReference type="Pfam" id="PF07648">
    <property type="entry name" value="Kazal_2"/>
    <property type="match status" value="1"/>
</dbReference>
<dbReference type="InterPro" id="IPR002350">
    <property type="entry name" value="Kazal_dom"/>
</dbReference>
<keyword evidence="4" id="KW-0732">Signal</keyword>
<feature type="signal peptide" evidence="4">
    <location>
        <begin position="1"/>
        <end position="17"/>
    </location>
</feature>
<evidence type="ECO:0000259" key="5">
    <source>
        <dbReference type="PROSITE" id="PS51465"/>
    </source>
</evidence>
<dbReference type="SUPFAM" id="SSF100895">
    <property type="entry name" value="Kazal-type serine protease inhibitors"/>
    <property type="match status" value="3"/>
</dbReference>
<keyword evidence="1" id="KW-0646">Protease inhibitor</keyword>
<dbReference type="CDD" id="cd00104">
    <property type="entry name" value="KAZAL_FS"/>
    <property type="match status" value="3"/>
</dbReference>
<reference evidence="6" key="1">
    <citation type="submission" date="2013-12" db="EMBL/GenBank/DDBJ databases">
        <title>The Genome Sequence of Aphanomyces astaci APO3.</title>
        <authorList>
            <consortium name="The Broad Institute Genomics Platform"/>
            <person name="Russ C."/>
            <person name="Tyler B."/>
            <person name="van West P."/>
            <person name="Dieguez-Uribeondo J."/>
            <person name="Young S.K."/>
            <person name="Zeng Q."/>
            <person name="Gargeya S."/>
            <person name="Fitzgerald M."/>
            <person name="Abouelleil A."/>
            <person name="Alvarado L."/>
            <person name="Chapman S.B."/>
            <person name="Gainer-Dewar J."/>
            <person name="Goldberg J."/>
            <person name="Griggs A."/>
            <person name="Gujja S."/>
            <person name="Hansen M."/>
            <person name="Howarth C."/>
            <person name="Imamovic A."/>
            <person name="Ireland A."/>
            <person name="Larimer J."/>
            <person name="McCowan C."/>
            <person name="Murphy C."/>
            <person name="Pearson M."/>
            <person name="Poon T.W."/>
            <person name="Priest M."/>
            <person name="Roberts A."/>
            <person name="Saif S."/>
            <person name="Shea T."/>
            <person name="Sykes S."/>
            <person name="Wortman J."/>
            <person name="Nusbaum C."/>
            <person name="Birren B."/>
        </authorList>
    </citation>
    <scope>NUCLEOTIDE SEQUENCE [LARGE SCALE GENOMIC DNA]</scope>
    <source>
        <strain evidence="6">APO3</strain>
    </source>
</reference>
<dbReference type="EMBL" id="KI913140">
    <property type="protein sequence ID" value="ETV75338.1"/>
    <property type="molecule type" value="Genomic_DNA"/>
</dbReference>
<evidence type="ECO:0000256" key="2">
    <source>
        <dbReference type="ARBA" id="ARBA00022900"/>
    </source>
</evidence>
<dbReference type="SMART" id="SM00280">
    <property type="entry name" value="KAZAL"/>
    <property type="match status" value="3"/>
</dbReference>
<dbReference type="OrthoDB" id="88691at2759"/>
<evidence type="ECO:0000256" key="1">
    <source>
        <dbReference type="ARBA" id="ARBA00022690"/>
    </source>
</evidence>
<feature type="chain" id="PRO_5004842200" description="Kazal-like domain-containing protein" evidence="4">
    <location>
        <begin position="18"/>
        <end position="211"/>
    </location>
</feature>